<evidence type="ECO:0000256" key="2">
    <source>
        <dbReference type="ARBA" id="ARBA00022679"/>
    </source>
</evidence>
<evidence type="ECO:0000256" key="1">
    <source>
        <dbReference type="ARBA" id="ARBA00004141"/>
    </source>
</evidence>
<feature type="domain" description="Palmitoyltransferase DHHC" evidence="12">
    <location>
        <begin position="257"/>
        <end position="373"/>
    </location>
</feature>
<comment type="subcellular location">
    <subcellularLocation>
        <location evidence="1">Membrane</location>
        <topology evidence="1">Multi-pass membrane protein</topology>
    </subcellularLocation>
</comment>
<protein>
    <recommendedName>
        <fullName evidence="10">Palmitoyltransferase</fullName>
        <ecNumber evidence="10">2.3.1.225</ecNumber>
    </recommendedName>
</protein>
<evidence type="ECO:0000256" key="10">
    <source>
        <dbReference type="RuleBase" id="RU079119"/>
    </source>
</evidence>
<feature type="compositionally biased region" description="Polar residues" evidence="11">
    <location>
        <begin position="228"/>
        <end position="246"/>
    </location>
</feature>
<sequence>MADSARKHEGKDAGPPDPEHKCCGVVDEAVARSRTRRERRKQRPMNWLVLKLAVGITVGIIAYSTYVYVGRLCVPMIRRRADAPGGRGLGVAFLVVFCVLLLMLLWSYEKIVLTPPGLARDHVQKSERPVLESTTPAWWDAAQDYSGTEFQYVPPPQGEELQREMEVRPPRAQPKRLSAGTHTDEDGEANAGVTDAIPPVAEARVAHSTDSGTLSPSSPSSNGHANAQSSGQLKQQRPTQMYTRQPQGAPVLLPAMRYCQREEFVKPPRAHHCRACGTCILRYDHHCPWIGQCVGARNHKFFLIFNEWTWLFCVWTFSTLMASVIRTAKRQHGHVDPQKIVVIVFAAMFAFFTSSLIFAHVDLIMHNQTTVESLGVRRMKDAEKRKLSRMHRWYEFGAKRRTRQQWDAEWGRIGCEGNLWWLGSYRANWESVMGESILGWFLPIGHSPLDGLSFPTNPRFDAEGRWRPRREWPQELQ</sequence>
<keyword evidence="14" id="KW-1185">Reference proteome</keyword>
<feature type="transmembrane region" description="Helical" evidence="10">
    <location>
        <begin position="308"/>
        <end position="328"/>
    </location>
</feature>
<evidence type="ECO:0000256" key="4">
    <source>
        <dbReference type="ARBA" id="ARBA00022989"/>
    </source>
</evidence>
<evidence type="ECO:0000256" key="6">
    <source>
        <dbReference type="ARBA" id="ARBA00023139"/>
    </source>
</evidence>
<evidence type="ECO:0000313" key="13">
    <source>
        <dbReference type="EMBL" id="PCH43158.1"/>
    </source>
</evidence>
<accession>A0A2H3JZ49</accession>
<keyword evidence="8 10" id="KW-0012">Acyltransferase</keyword>
<feature type="region of interest" description="Disordered" evidence="11">
    <location>
        <begin position="149"/>
        <end position="192"/>
    </location>
</feature>
<dbReference type="InterPro" id="IPR039859">
    <property type="entry name" value="PFA4/ZDH16/20/ERF2-like"/>
</dbReference>
<keyword evidence="2 10" id="KW-0808">Transferase</keyword>
<feature type="transmembrane region" description="Helical" evidence="10">
    <location>
        <begin position="89"/>
        <end position="108"/>
    </location>
</feature>
<evidence type="ECO:0000256" key="8">
    <source>
        <dbReference type="ARBA" id="ARBA00023315"/>
    </source>
</evidence>
<evidence type="ECO:0000256" key="5">
    <source>
        <dbReference type="ARBA" id="ARBA00023136"/>
    </source>
</evidence>
<dbReference type="EC" id="2.3.1.225" evidence="10"/>
<feature type="compositionally biased region" description="Low complexity" evidence="11">
    <location>
        <begin position="208"/>
        <end position="227"/>
    </location>
</feature>
<proteinExistence type="inferred from homology"/>
<comment type="similarity">
    <text evidence="10">Belongs to the DHHC palmitoyltransferase family.</text>
</comment>
<keyword evidence="3 10" id="KW-0812">Transmembrane</keyword>
<dbReference type="OrthoDB" id="1436450at2759"/>
<evidence type="ECO:0000256" key="3">
    <source>
        <dbReference type="ARBA" id="ARBA00022692"/>
    </source>
</evidence>
<evidence type="ECO:0000313" key="14">
    <source>
        <dbReference type="Proteomes" id="UP000218811"/>
    </source>
</evidence>
<evidence type="ECO:0000259" key="12">
    <source>
        <dbReference type="Pfam" id="PF01529"/>
    </source>
</evidence>
<evidence type="ECO:0000256" key="7">
    <source>
        <dbReference type="ARBA" id="ARBA00023288"/>
    </source>
</evidence>
<keyword evidence="4 10" id="KW-1133">Transmembrane helix</keyword>
<comment type="catalytic activity">
    <reaction evidence="9 10">
        <text>L-cysteinyl-[protein] + hexadecanoyl-CoA = S-hexadecanoyl-L-cysteinyl-[protein] + CoA</text>
        <dbReference type="Rhea" id="RHEA:36683"/>
        <dbReference type="Rhea" id="RHEA-COMP:10131"/>
        <dbReference type="Rhea" id="RHEA-COMP:11032"/>
        <dbReference type="ChEBI" id="CHEBI:29950"/>
        <dbReference type="ChEBI" id="CHEBI:57287"/>
        <dbReference type="ChEBI" id="CHEBI:57379"/>
        <dbReference type="ChEBI" id="CHEBI:74151"/>
        <dbReference type="EC" id="2.3.1.225"/>
    </reaction>
</comment>
<dbReference type="STRING" id="742152.A0A2H3JZ49"/>
<keyword evidence="7" id="KW-0449">Lipoprotein</keyword>
<gene>
    <name evidence="13" type="ORF">WOLCODRAFT_25757</name>
</gene>
<keyword evidence="6" id="KW-0564">Palmitate</keyword>
<feature type="transmembrane region" description="Helical" evidence="10">
    <location>
        <begin position="47"/>
        <end position="69"/>
    </location>
</feature>
<feature type="transmembrane region" description="Helical" evidence="10">
    <location>
        <begin position="340"/>
        <end position="361"/>
    </location>
</feature>
<dbReference type="Pfam" id="PF01529">
    <property type="entry name" value="DHHC"/>
    <property type="match status" value="1"/>
</dbReference>
<reference evidence="13 14" key="1">
    <citation type="journal article" date="2012" name="Science">
        <title>The Paleozoic origin of enzymatic lignin decomposition reconstructed from 31 fungal genomes.</title>
        <authorList>
            <person name="Floudas D."/>
            <person name="Binder M."/>
            <person name="Riley R."/>
            <person name="Barry K."/>
            <person name="Blanchette R.A."/>
            <person name="Henrissat B."/>
            <person name="Martinez A.T."/>
            <person name="Otillar R."/>
            <person name="Spatafora J.W."/>
            <person name="Yadav J.S."/>
            <person name="Aerts A."/>
            <person name="Benoit I."/>
            <person name="Boyd A."/>
            <person name="Carlson A."/>
            <person name="Copeland A."/>
            <person name="Coutinho P.M."/>
            <person name="de Vries R.P."/>
            <person name="Ferreira P."/>
            <person name="Findley K."/>
            <person name="Foster B."/>
            <person name="Gaskell J."/>
            <person name="Glotzer D."/>
            <person name="Gorecki P."/>
            <person name="Heitman J."/>
            <person name="Hesse C."/>
            <person name="Hori C."/>
            <person name="Igarashi K."/>
            <person name="Jurgens J.A."/>
            <person name="Kallen N."/>
            <person name="Kersten P."/>
            <person name="Kohler A."/>
            <person name="Kuees U."/>
            <person name="Kumar T.K.A."/>
            <person name="Kuo A."/>
            <person name="LaButti K."/>
            <person name="Larrondo L.F."/>
            <person name="Lindquist E."/>
            <person name="Ling A."/>
            <person name="Lombard V."/>
            <person name="Lucas S."/>
            <person name="Lundell T."/>
            <person name="Martin R."/>
            <person name="McLaughlin D.J."/>
            <person name="Morgenstern I."/>
            <person name="Morin E."/>
            <person name="Murat C."/>
            <person name="Nagy L.G."/>
            <person name="Nolan M."/>
            <person name="Ohm R.A."/>
            <person name="Patyshakuliyeva A."/>
            <person name="Rokas A."/>
            <person name="Ruiz-Duenas F.J."/>
            <person name="Sabat G."/>
            <person name="Salamov A."/>
            <person name="Samejima M."/>
            <person name="Schmutz J."/>
            <person name="Slot J.C."/>
            <person name="St John F."/>
            <person name="Stenlid J."/>
            <person name="Sun H."/>
            <person name="Sun S."/>
            <person name="Syed K."/>
            <person name="Tsang A."/>
            <person name="Wiebenga A."/>
            <person name="Young D."/>
            <person name="Pisabarro A."/>
            <person name="Eastwood D.C."/>
            <person name="Martin F."/>
            <person name="Cullen D."/>
            <person name="Grigoriev I.V."/>
            <person name="Hibbett D.S."/>
        </authorList>
    </citation>
    <scope>NUCLEOTIDE SEQUENCE [LARGE SCALE GENOMIC DNA]</scope>
    <source>
        <strain evidence="13 14">MD-104</strain>
    </source>
</reference>
<evidence type="ECO:0000256" key="9">
    <source>
        <dbReference type="ARBA" id="ARBA00048048"/>
    </source>
</evidence>
<dbReference type="EMBL" id="KB468135">
    <property type="protein sequence ID" value="PCH43158.1"/>
    <property type="molecule type" value="Genomic_DNA"/>
</dbReference>
<name>A0A2H3JZ49_WOLCO</name>
<dbReference type="OMA" id="TEGNIWW"/>
<organism evidence="13 14">
    <name type="scientific">Wolfiporia cocos (strain MD-104)</name>
    <name type="common">Brown rot fungus</name>
    <dbReference type="NCBI Taxonomy" id="742152"/>
    <lineage>
        <taxon>Eukaryota</taxon>
        <taxon>Fungi</taxon>
        <taxon>Dikarya</taxon>
        <taxon>Basidiomycota</taxon>
        <taxon>Agaricomycotina</taxon>
        <taxon>Agaricomycetes</taxon>
        <taxon>Polyporales</taxon>
        <taxon>Phaeolaceae</taxon>
        <taxon>Wolfiporia</taxon>
    </lineage>
</organism>
<dbReference type="InterPro" id="IPR001594">
    <property type="entry name" value="Palmitoyltrfase_DHHC"/>
</dbReference>
<dbReference type="Proteomes" id="UP000218811">
    <property type="component" value="Unassembled WGS sequence"/>
</dbReference>
<dbReference type="PROSITE" id="PS50216">
    <property type="entry name" value="DHHC"/>
    <property type="match status" value="1"/>
</dbReference>
<keyword evidence="5 10" id="KW-0472">Membrane</keyword>
<dbReference type="GO" id="GO:0019706">
    <property type="term" value="F:protein-cysteine S-palmitoyltransferase activity"/>
    <property type="evidence" value="ECO:0007669"/>
    <property type="project" value="UniProtKB-EC"/>
</dbReference>
<feature type="region of interest" description="Disordered" evidence="11">
    <location>
        <begin position="205"/>
        <end position="246"/>
    </location>
</feature>
<dbReference type="GO" id="GO:0016020">
    <property type="term" value="C:membrane"/>
    <property type="evidence" value="ECO:0007669"/>
    <property type="project" value="UniProtKB-SubCell"/>
</dbReference>
<dbReference type="PANTHER" id="PTHR12246">
    <property type="entry name" value="PALMITOYLTRANSFERASE ZDHHC16"/>
    <property type="match status" value="1"/>
</dbReference>
<comment type="domain">
    <text evidence="10">The DHHC domain is required for palmitoyltransferase activity.</text>
</comment>
<evidence type="ECO:0000256" key="11">
    <source>
        <dbReference type="SAM" id="MobiDB-lite"/>
    </source>
</evidence>
<dbReference type="AlphaFoldDB" id="A0A2H3JZ49"/>
<feature type="compositionally biased region" description="Basic and acidic residues" evidence="11">
    <location>
        <begin position="160"/>
        <end position="169"/>
    </location>
</feature>